<protein>
    <submittedName>
        <fullName evidence="3">DUF917 domain-containing protein</fullName>
    </submittedName>
</protein>
<dbReference type="EMBL" id="RHHQ01000002">
    <property type="protein sequence ID" value="RNB92599.1"/>
    <property type="molecule type" value="Genomic_DNA"/>
</dbReference>
<feature type="domain" description="S-Me-THD N-terminal" evidence="1">
    <location>
        <begin position="10"/>
        <end position="165"/>
    </location>
</feature>
<evidence type="ECO:0000313" key="4">
    <source>
        <dbReference type="Proteomes" id="UP000271031"/>
    </source>
</evidence>
<proteinExistence type="predicted"/>
<dbReference type="Pfam" id="PF06032">
    <property type="entry name" value="S-Me-THD_N"/>
    <property type="match status" value="1"/>
</dbReference>
<sequence length="358" mass="38502">MAVRIIDTHNLENIAMGAAVLGTGGGGDPYVGKLMAMAAIEKYGPVTLLSPDEVGDDDWTVAASMMGAPSVMIEKIPSGTEVIRAFEAIRDYSQKEIKALYPIEVGGVNSVVPIVLGAMTGLPIVDIDGMGRAFPEAQMVTFHLAGKQSAPMSIADEKGNTLIVNGTESIWNERIGRAALIAMGGSVMTCDYLMQGRDLKASGIHNTLTLAENIGEKVHSLRRQNQNPITALLDVLGGKLLFEGKISNLLRRNTGGFTKGEAYFDGINSYQGKRAMIGFQNEFLVAKVDDEIVTTTPDLITALDLETGFPITTEVLRYGSRVALIAIPCDPKWRTEKGIQVAGPRYFGYDIDYTPLSV</sequence>
<reference evidence="3 4" key="1">
    <citation type="submission" date="2018-10" db="EMBL/GenBank/DDBJ databases">
        <title>Phylogenomics of Brevibacillus.</title>
        <authorList>
            <person name="Dunlap C."/>
        </authorList>
    </citation>
    <scope>NUCLEOTIDE SEQUENCE [LARGE SCALE GENOMIC DNA]</scope>
    <source>
        <strain evidence="3 4">JCM 15716</strain>
    </source>
</reference>
<gene>
    <name evidence="3" type="ORF">EDM56_00155</name>
</gene>
<dbReference type="OrthoDB" id="7441206at2"/>
<feature type="domain" description="S-Me-THD-like C-terminal" evidence="2">
    <location>
        <begin position="171"/>
        <end position="356"/>
    </location>
</feature>
<dbReference type="InterPro" id="IPR024071">
    <property type="entry name" value="S-Me-THD_C_sf"/>
</dbReference>
<dbReference type="InterPro" id="IPR027479">
    <property type="entry name" value="S-Me-THD_N_sf"/>
</dbReference>
<dbReference type="Gene3D" id="3.40.1610.10">
    <property type="entry name" value="CV3147-like domain"/>
    <property type="match status" value="1"/>
</dbReference>
<organism evidence="3 4">
    <name type="scientific">Brevibacillus fluminis</name>
    <dbReference type="NCBI Taxonomy" id="511487"/>
    <lineage>
        <taxon>Bacteria</taxon>
        <taxon>Bacillati</taxon>
        <taxon>Bacillota</taxon>
        <taxon>Bacilli</taxon>
        <taxon>Bacillales</taxon>
        <taxon>Paenibacillaceae</taxon>
        <taxon>Brevibacillus</taxon>
    </lineage>
</organism>
<accession>A0A3M8DYJ4</accession>
<evidence type="ECO:0000259" key="1">
    <source>
        <dbReference type="Pfam" id="PF06032"/>
    </source>
</evidence>
<evidence type="ECO:0000313" key="3">
    <source>
        <dbReference type="EMBL" id="RNB92599.1"/>
    </source>
</evidence>
<dbReference type="Pfam" id="PF20906">
    <property type="entry name" value="S-Me-THD_C"/>
    <property type="match status" value="1"/>
</dbReference>
<dbReference type="Gene3D" id="2.40.390.10">
    <property type="entry name" value="CV3147-like"/>
    <property type="match status" value="1"/>
</dbReference>
<comment type="caution">
    <text evidence="3">The sequence shown here is derived from an EMBL/GenBank/DDBJ whole genome shotgun (WGS) entry which is preliminary data.</text>
</comment>
<dbReference type="Proteomes" id="UP000271031">
    <property type="component" value="Unassembled WGS sequence"/>
</dbReference>
<dbReference type="AlphaFoldDB" id="A0A3M8DYJ4"/>
<name>A0A3M8DYJ4_9BACL</name>
<evidence type="ECO:0000259" key="2">
    <source>
        <dbReference type="Pfam" id="PF20906"/>
    </source>
</evidence>
<dbReference type="InterPro" id="IPR010318">
    <property type="entry name" value="S-Me-THD_N"/>
</dbReference>
<dbReference type="InterPro" id="IPR048350">
    <property type="entry name" value="S-Me-THD-like_C"/>
</dbReference>
<keyword evidence="4" id="KW-1185">Reference proteome</keyword>
<dbReference type="SUPFAM" id="SSF160991">
    <property type="entry name" value="CV3147-like"/>
    <property type="match status" value="1"/>
</dbReference>